<evidence type="ECO:0000256" key="3">
    <source>
        <dbReference type="ARBA" id="ARBA00022645"/>
    </source>
</evidence>
<feature type="compositionally biased region" description="Low complexity" evidence="14">
    <location>
        <begin position="665"/>
        <end position="674"/>
    </location>
</feature>
<dbReference type="InterPro" id="IPR023346">
    <property type="entry name" value="Lysozyme-like_dom_sf"/>
</dbReference>
<dbReference type="InterPro" id="IPR050396">
    <property type="entry name" value="Glycosyltr_51/Transpeptidase"/>
</dbReference>
<evidence type="ECO:0000256" key="11">
    <source>
        <dbReference type="ARBA" id="ARBA00023316"/>
    </source>
</evidence>
<dbReference type="InterPro" id="IPR001460">
    <property type="entry name" value="PCN-bd_Tpept"/>
</dbReference>
<dbReference type="Gene3D" id="3.40.710.10">
    <property type="entry name" value="DD-peptidase/beta-lactamase superfamily"/>
    <property type="match status" value="1"/>
</dbReference>
<dbReference type="GO" id="GO:0008658">
    <property type="term" value="F:penicillin binding"/>
    <property type="evidence" value="ECO:0007669"/>
    <property type="project" value="InterPro"/>
</dbReference>
<dbReference type="Gene3D" id="1.10.3810.10">
    <property type="entry name" value="Biosynthetic peptidoglycan transglycosylase-like"/>
    <property type="match status" value="1"/>
</dbReference>
<dbReference type="PANTHER" id="PTHR32282">
    <property type="entry name" value="BINDING PROTEIN TRANSPEPTIDASE, PUTATIVE-RELATED"/>
    <property type="match status" value="1"/>
</dbReference>
<dbReference type="EC" id="2.4.1.129" evidence="18"/>
<dbReference type="InterPro" id="IPR036950">
    <property type="entry name" value="PBP_transglycosylase"/>
</dbReference>
<accession>A0A1X6WSB9</accession>
<evidence type="ECO:0000256" key="14">
    <source>
        <dbReference type="SAM" id="MobiDB-lite"/>
    </source>
</evidence>
<evidence type="ECO:0000256" key="1">
    <source>
        <dbReference type="ARBA" id="ARBA00007090"/>
    </source>
</evidence>
<gene>
    <name evidence="18" type="ORF">FM121_13620</name>
</gene>
<dbReference type="GO" id="GO:0006508">
    <property type="term" value="P:proteolysis"/>
    <property type="evidence" value="ECO:0007669"/>
    <property type="project" value="UniProtKB-KW"/>
</dbReference>
<keyword evidence="15" id="KW-1133">Transmembrane helix</keyword>
<evidence type="ECO:0000256" key="9">
    <source>
        <dbReference type="ARBA" id="ARBA00022984"/>
    </source>
</evidence>
<proteinExistence type="inferred from homology"/>
<evidence type="ECO:0000256" key="13">
    <source>
        <dbReference type="ARBA" id="ARBA00049902"/>
    </source>
</evidence>
<evidence type="ECO:0000313" key="18">
    <source>
        <dbReference type="EMBL" id="SLM87132.1"/>
    </source>
</evidence>
<dbReference type="RefSeq" id="WP_086952751.1">
    <property type="nucleotide sequence ID" value="NZ_FWFD01000020.1"/>
</dbReference>
<evidence type="ECO:0000256" key="8">
    <source>
        <dbReference type="ARBA" id="ARBA00022960"/>
    </source>
</evidence>
<feature type="domain" description="Penicillin-binding protein transpeptidase" evidence="16">
    <location>
        <begin position="343"/>
        <end position="596"/>
    </location>
</feature>
<comment type="similarity">
    <text evidence="1">In the C-terminal section; belongs to the transpeptidase family.</text>
</comment>
<dbReference type="AlphaFoldDB" id="A0A1X6WSB9"/>
<dbReference type="Proteomes" id="UP000195918">
    <property type="component" value="Unassembled WGS sequence"/>
</dbReference>
<evidence type="ECO:0000256" key="12">
    <source>
        <dbReference type="ARBA" id="ARBA00034000"/>
    </source>
</evidence>
<dbReference type="InterPro" id="IPR001264">
    <property type="entry name" value="Glyco_trans_51"/>
</dbReference>
<dbReference type="NCBIfam" id="TIGR02074">
    <property type="entry name" value="PBP_1a_fam"/>
    <property type="match status" value="1"/>
</dbReference>
<dbReference type="GO" id="GO:0008955">
    <property type="term" value="F:peptidoglycan glycosyltransferase activity"/>
    <property type="evidence" value="ECO:0007669"/>
    <property type="project" value="UniProtKB-EC"/>
</dbReference>
<evidence type="ECO:0000256" key="5">
    <source>
        <dbReference type="ARBA" id="ARBA00022676"/>
    </source>
</evidence>
<dbReference type="FunFam" id="1.10.3810.10:FF:000001">
    <property type="entry name" value="Penicillin-binding protein 1A"/>
    <property type="match status" value="1"/>
</dbReference>
<evidence type="ECO:0000313" key="19">
    <source>
        <dbReference type="Proteomes" id="UP000195918"/>
    </source>
</evidence>
<dbReference type="GO" id="GO:0030288">
    <property type="term" value="C:outer membrane-bounded periplasmic space"/>
    <property type="evidence" value="ECO:0007669"/>
    <property type="project" value="TreeGrafter"/>
</dbReference>
<evidence type="ECO:0000256" key="6">
    <source>
        <dbReference type="ARBA" id="ARBA00022679"/>
    </source>
</evidence>
<dbReference type="Pfam" id="PF00912">
    <property type="entry name" value="Transgly"/>
    <property type="match status" value="1"/>
</dbReference>
<keyword evidence="6 18" id="KW-0808">Transferase</keyword>
<feature type="compositionally biased region" description="Low complexity" evidence="14">
    <location>
        <begin position="690"/>
        <end position="715"/>
    </location>
</feature>
<reference evidence="19" key="1">
    <citation type="submission" date="2017-02" db="EMBL/GenBank/DDBJ databases">
        <authorList>
            <person name="Dridi B."/>
        </authorList>
    </citation>
    <scope>NUCLEOTIDE SEQUENCE [LARGE SCALE GENOMIC DNA]</scope>
    <source>
        <strain evidence="19">bH819</strain>
    </source>
</reference>
<keyword evidence="3" id="KW-0121">Carboxypeptidase</keyword>
<dbReference type="InterPro" id="IPR012338">
    <property type="entry name" value="Beta-lactam/transpept-like"/>
</dbReference>
<keyword evidence="15" id="KW-0472">Membrane</keyword>
<keyword evidence="7 18" id="KW-0378">Hydrolase</keyword>
<dbReference type="EC" id="3.4.-.-" evidence="18"/>
<keyword evidence="10" id="KW-0511">Multifunctional enzyme</keyword>
<feature type="region of interest" description="Disordered" evidence="14">
    <location>
        <begin position="656"/>
        <end position="746"/>
    </location>
</feature>
<dbReference type="SUPFAM" id="SSF56601">
    <property type="entry name" value="beta-lactamase/transpeptidase-like"/>
    <property type="match status" value="1"/>
</dbReference>
<comment type="similarity">
    <text evidence="2">In the N-terminal section; belongs to the glycosyltransferase 51 family.</text>
</comment>
<keyword evidence="5 18" id="KW-0328">Glycosyltransferase</keyword>
<name>A0A1X6WSB9_9ENTE</name>
<dbReference type="GO" id="GO:0009002">
    <property type="term" value="F:serine-type D-Ala-D-Ala carboxypeptidase activity"/>
    <property type="evidence" value="ECO:0007669"/>
    <property type="project" value="UniProtKB-EC"/>
</dbReference>
<feature type="transmembrane region" description="Helical" evidence="15">
    <location>
        <begin position="21"/>
        <end position="48"/>
    </location>
</feature>
<dbReference type="SUPFAM" id="SSF53955">
    <property type="entry name" value="Lysozyme-like"/>
    <property type="match status" value="1"/>
</dbReference>
<protein>
    <submittedName>
        <fullName evidence="18">Multimodular transpeptidase-transglycosylase / Penicillin-binding protein 1A/1B (PBP1)</fullName>
        <ecNumber evidence="18">2.4.1.129</ecNumber>
        <ecNumber evidence="18">3.4.-.-</ecNumber>
    </submittedName>
</protein>
<evidence type="ECO:0000259" key="17">
    <source>
        <dbReference type="Pfam" id="PF00912"/>
    </source>
</evidence>
<sequence length="746" mass="83400">MENRPTGRMRPEKRKKSKGKIVLITCIILLTLICIPLVIGSATFFYYVKDAPELNFKKLEDTRSSIVYDIKESPIVTLGEKNREVIKPNEIPPTMKQAVISIEDKRFEKHIGVDPIRIMGAAVSNIKGNNRQGGSTLTQQLIKLSYFSHKKEDQTIKRKAQEAWLSVELEKKKSKDEILTYYINRVYMANGVYGMKTASKTYYGKEFGDLSLAQYALLAGIPQAPNDYDPYTQKDNAKKRRDVVLNEMYKDKKISETDYKAAIAEPIDTGLIPLKEDSTLDIVTDNYITEVIKEVEKKSKKNVYTDGLKVYTNMDMEAQTYLYNLINNENSTINFPDDKFQATATLVDVKTGNVNAQIGSRKVPDKGLRARNGAVENKRDIGSTTKPLVAYGPSVENLNYGSGEIYVDEPYKYKSNGESVYNYDRSYRGSLTMRESLVDSRNVPALKALDEVGTDQSKDFIKKLGFGNDVYESSAITMQGSSQQLASAYAAFANGGVYYEPSYVSKIVYEDGTEEKFEPNGNRAMKESTAYIITDMLKDVIIRGTGVDAQVPQLIQAGKTGKSNYSDEDLPKVKGYGVGSPDVTFAGYTPKYSFAVWTGYNDYLEPIPIAYEQLAMDIYREYMTFLYQNLEVSDWKQPEDVTRVGNEVYLNSHVGSQGKKTYNTSYSSYSSESYAPINEKESEKVAPPESSVAPPKESVAPPESSVPPKESVAPPTESSSIPPKKDEENENNNNNGGENPPPKKAN</sequence>
<dbReference type="OrthoDB" id="9766909at2"/>
<dbReference type="GO" id="GO:0008360">
    <property type="term" value="P:regulation of cell shape"/>
    <property type="evidence" value="ECO:0007669"/>
    <property type="project" value="UniProtKB-KW"/>
</dbReference>
<keyword evidence="11" id="KW-0961">Cell wall biogenesis/degradation</keyword>
<evidence type="ECO:0000256" key="4">
    <source>
        <dbReference type="ARBA" id="ARBA00022670"/>
    </source>
</evidence>
<dbReference type="GO" id="GO:0009252">
    <property type="term" value="P:peptidoglycan biosynthetic process"/>
    <property type="evidence" value="ECO:0007669"/>
    <property type="project" value="UniProtKB-KW"/>
</dbReference>
<feature type="domain" description="Glycosyl transferase family 51" evidence="17">
    <location>
        <begin position="74"/>
        <end position="248"/>
    </location>
</feature>
<evidence type="ECO:0000256" key="15">
    <source>
        <dbReference type="SAM" id="Phobius"/>
    </source>
</evidence>
<keyword evidence="15" id="KW-0812">Transmembrane</keyword>
<keyword evidence="4" id="KW-0645">Protease</keyword>
<comment type="catalytic activity">
    <reaction evidence="12">
        <text>Preferential cleavage: (Ac)2-L-Lys-D-Ala-|-D-Ala. Also transpeptidation of peptidyl-alanyl moieties that are N-acyl substituents of D-alanine.</text>
        <dbReference type="EC" id="3.4.16.4"/>
    </reaction>
</comment>
<evidence type="ECO:0000259" key="16">
    <source>
        <dbReference type="Pfam" id="PF00905"/>
    </source>
</evidence>
<dbReference type="EMBL" id="FWFD01000020">
    <property type="protein sequence ID" value="SLM87132.1"/>
    <property type="molecule type" value="Genomic_DNA"/>
</dbReference>
<evidence type="ECO:0000256" key="7">
    <source>
        <dbReference type="ARBA" id="ARBA00022801"/>
    </source>
</evidence>
<comment type="catalytic activity">
    <reaction evidence="13">
        <text>[GlcNAc-(1-&gt;4)-Mur2Ac(oyl-L-Ala-gamma-D-Glu-L-Lys-D-Ala-D-Ala)](n)-di-trans,octa-cis-undecaprenyl diphosphate + beta-D-GlcNAc-(1-&gt;4)-Mur2Ac(oyl-L-Ala-gamma-D-Glu-L-Lys-D-Ala-D-Ala)-di-trans,octa-cis-undecaprenyl diphosphate = [GlcNAc-(1-&gt;4)-Mur2Ac(oyl-L-Ala-gamma-D-Glu-L-Lys-D-Ala-D-Ala)](n+1)-di-trans,octa-cis-undecaprenyl diphosphate + di-trans,octa-cis-undecaprenyl diphosphate + H(+)</text>
        <dbReference type="Rhea" id="RHEA:23708"/>
        <dbReference type="Rhea" id="RHEA-COMP:9602"/>
        <dbReference type="Rhea" id="RHEA-COMP:9603"/>
        <dbReference type="ChEBI" id="CHEBI:15378"/>
        <dbReference type="ChEBI" id="CHEBI:58405"/>
        <dbReference type="ChEBI" id="CHEBI:60033"/>
        <dbReference type="ChEBI" id="CHEBI:78435"/>
        <dbReference type="EC" id="2.4.99.28"/>
    </reaction>
</comment>
<keyword evidence="8" id="KW-0133">Cell shape</keyword>
<evidence type="ECO:0000256" key="10">
    <source>
        <dbReference type="ARBA" id="ARBA00023268"/>
    </source>
</evidence>
<keyword evidence="9" id="KW-0573">Peptidoglycan synthesis</keyword>
<keyword evidence="19" id="KW-1185">Reference proteome</keyword>
<evidence type="ECO:0000256" key="2">
    <source>
        <dbReference type="ARBA" id="ARBA00007739"/>
    </source>
</evidence>
<dbReference type="Pfam" id="PF00905">
    <property type="entry name" value="Transpeptidase"/>
    <property type="match status" value="1"/>
</dbReference>
<dbReference type="PANTHER" id="PTHR32282:SF29">
    <property type="entry name" value="PENICILLIN-BINDING PROTEIN 1A"/>
    <property type="match status" value="1"/>
</dbReference>
<dbReference type="GO" id="GO:0071555">
    <property type="term" value="P:cell wall organization"/>
    <property type="evidence" value="ECO:0007669"/>
    <property type="project" value="UniProtKB-KW"/>
</dbReference>
<organism evidence="18 19">
    <name type="scientific">Vagococcus fluvialis bH819</name>
    <dbReference type="NCBI Taxonomy" id="1255619"/>
    <lineage>
        <taxon>Bacteria</taxon>
        <taxon>Bacillati</taxon>
        <taxon>Bacillota</taxon>
        <taxon>Bacilli</taxon>
        <taxon>Lactobacillales</taxon>
        <taxon>Enterococcaceae</taxon>
        <taxon>Vagococcus</taxon>
    </lineage>
</organism>